<evidence type="ECO:0000313" key="5">
    <source>
        <dbReference type="EMBL" id="OWY34081.1"/>
    </source>
</evidence>
<dbReference type="CDD" id="cd06661">
    <property type="entry name" value="GGCT_like"/>
    <property type="match status" value="1"/>
</dbReference>
<dbReference type="Proteomes" id="UP000214747">
    <property type="component" value="Unassembled WGS sequence"/>
</dbReference>
<accession>A0A225SSC8</accession>
<keyword evidence="5" id="KW-0808">Transferase</keyword>
<organism evidence="5 6">
    <name type="scientific">Herbaspirillum aquaticum</name>
    <dbReference type="NCBI Taxonomy" id="568783"/>
    <lineage>
        <taxon>Bacteria</taxon>
        <taxon>Pseudomonadati</taxon>
        <taxon>Pseudomonadota</taxon>
        <taxon>Betaproteobacteria</taxon>
        <taxon>Burkholderiales</taxon>
        <taxon>Oxalobacteraceae</taxon>
        <taxon>Herbaspirillum</taxon>
    </lineage>
</organism>
<dbReference type="SUPFAM" id="SSF110857">
    <property type="entry name" value="Gamma-glutamyl cyclotransferase-like"/>
    <property type="match status" value="1"/>
</dbReference>
<sequence length="126" mass="14252">MPKVFVYGSLKRGQSNAFMMEGAQFVAPARSVQCWRLVALPHYPALVREEGPCRITGEVWEVPETMMAELDRFEEVPVLYTRQEIEVELDGQEGRTADRLLMAHAYFMPAVLAAAGRELPEGRWPA</sequence>
<dbReference type="InterPro" id="IPR009288">
    <property type="entry name" value="AIG2-like_dom"/>
</dbReference>
<reference evidence="5 6" key="1">
    <citation type="journal article" date="2010" name="Int. J. Syst. Evol. Microbiol.">
        <title>Reclassification of Herbaspirillum putei as a later heterotypic synonym of Herbaspirillum huttiense, with the description of H. huttiense subsp. huttiense subsp. nov. and H. huttiense subsp. putei subsp. nov., comb. nov., and description of Herbaspirillum aquaticum sp. nov.</title>
        <authorList>
            <person name="Dobritsa A.P."/>
            <person name="Reddy M.C."/>
            <person name="Samadpour M."/>
        </authorList>
    </citation>
    <scope>NUCLEOTIDE SEQUENCE [LARGE SCALE GENOMIC DNA]</scope>
    <source>
        <strain evidence="5 6">IEH 4430</strain>
    </source>
</reference>
<dbReference type="InterPro" id="IPR013024">
    <property type="entry name" value="GGCT-like"/>
</dbReference>
<feature type="active site" description="Proton acceptor" evidence="2">
    <location>
        <position position="74"/>
    </location>
</feature>
<name>A0A225SSC8_9BURK</name>
<feature type="domain" description="Gamma-glutamylcyclotransferase AIG2-like" evidence="4">
    <location>
        <begin position="4"/>
        <end position="124"/>
    </location>
</feature>
<comment type="similarity">
    <text evidence="1 3">Belongs to the gamma-glutamylcyclotransferase family.</text>
</comment>
<evidence type="ECO:0000256" key="1">
    <source>
        <dbReference type="ARBA" id="ARBA00008861"/>
    </source>
</evidence>
<dbReference type="GO" id="GO:0005829">
    <property type="term" value="C:cytosol"/>
    <property type="evidence" value="ECO:0007669"/>
    <property type="project" value="TreeGrafter"/>
</dbReference>
<evidence type="ECO:0000313" key="6">
    <source>
        <dbReference type="Proteomes" id="UP000214747"/>
    </source>
</evidence>
<dbReference type="InterPro" id="IPR036568">
    <property type="entry name" value="GGCT-like_sf"/>
</dbReference>
<keyword evidence="6" id="KW-1185">Reference proteome</keyword>
<dbReference type="EMBL" id="NJGV01000011">
    <property type="protein sequence ID" value="OWY34081.1"/>
    <property type="molecule type" value="Genomic_DNA"/>
</dbReference>
<dbReference type="RefSeq" id="WP_088755686.1">
    <property type="nucleotide sequence ID" value="NZ_NJGV01000011.1"/>
</dbReference>
<dbReference type="GO" id="GO:0016740">
    <property type="term" value="F:transferase activity"/>
    <property type="evidence" value="ECO:0007669"/>
    <property type="project" value="UniProtKB-KW"/>
</dbReference>
<evidence type="ECO:0000256" key="3">
    <source>
        <dbReference type="RuleBase" id="RU367036"/>
    </source>
</evidence>
<dbReference type="InterPro" id="IPR039126">
    <property type="entry name" value="GGACT"/>
</dbReference>
<evidence type="ECO:0000256" key="2">
    <source>
        <dbReference type="PIRSR" id="PIRSR639126-1"/>
    </source>
</evidence>
<dbReference type="PANTHER" id="PTHR12510:SF4">
    <property type="entry name" value="GAMMA-GLUTAMYLAMINECYCLOTRANSFERASE"/>
    <property type="match status" value="1"/>
</dbReference>
<comment type="caution">
    <text evidence="5">The sequence shown here is derived from an EMBL/GenBank/DDBJ whole genome shotgun (WGS) entry which is preliminary data.</text>
</comment>
<gene>
    <name evidence="5" type="ORF">CEJ45_13915</name>
</gene>
<evidence type="ECO:0000259" key="4">
    <source>
        <dbReference type="Pfam" id="PF06094"/>
    </source>
</evidence>
<protein>
    <recommendedName>
        <fullName evidence="3">Gamma-glutamylcyclotransferase family protein</fullName>
    </recommendedName>
</protein>
<dbReference type="AlphaFoldDB" id="A0A225SSC8"/>
<dbReference type="GO" id="GO:0061929">
    <property type="term" value="F:gamma-glutamylaminecyclotransferase activity"/>
    <property type="evidence" value="ECO:0007669"/>
    <property type="project" value="InterPro"/>
</dbReference>
<dbReference type="Pfam" id="PF06094">
    <property type="entry name" value="GGACT"/>
    <property type="match status" value="1"/>
</dbReference>
<dbReference type="PANTHER" id="PTHR12510">
    <property type="entry name" value="TROPONIN C-AKIN-1 PROTEIN"/>
    <property type="match status" value="1"/>
</dbReference>
<proteinExistence type="inferred from homology"/>
<dbReference type="Gene3D" id="3.10.490.10">
    <property type="entry name" value="Gamma-glutamyl cyclotransferase-like"/>
    <property type="match status" value="1"/>
</dbReference>